<dbReference type="Gramene" id="ERN13411">
    <property type="protein sequence ID" value="ERN13411"/>
    <property type="gene ID" value="AMTR_s00041p00180610"/>
</dbReference>
<feature type="region of interest" description="Disordered" evidence="1">
    <location>
        <begin position="49"/>
        <end position="84"/>
    </location>
</feature>
<evidence type="ECO:0000313" key="4">
    <source>
        <dbReference type="Proteomes" id="UP000017836"/>
    </source>
</evidence>
<sequence>MRGNTLAIGLASLLLLATLEAQGFEDGEDWKGPLRLGKKKVDSLLLPRHARCEEPDPSDRGRGQYHPVLTHPLWHGQGYGPTTH</sequence>
<keyword evidence="2" id="KW-0732">Signal</keyword>
<dbReference type="AlphaFoldDB" id="W1PZC7"/>
<reference evidence="4" key="1">
    <citation type="journal article" date="2013" name="Science">
        <title>The Amborella genome and the evolution of flowering plants.</title>
        <authorList>
            <consortium name="Amborella Genome Project"/>
        </authorList>
    </citation>
    <scope>NUCLEOTIDE SEQUENCE [LARGE SCALE GENOMIC DNA]</scope>
</reference>
<protein>
    <submittedName>
        <fullName evidence="3">Uncharacterized protein</fullName>
    </submittedName>
</protein>
<dbReference type="Proteomes" id="UP000017836">
    <property type="component" value="Unassembled WGS sequence"/>
</dbReference>
<dbReference type="EMBL" id="KI392588">
    <property type="protein sequence ID" value="ERN13411.1"/>
    <property type="molecule type" value="Genomic_DNA"/>
</dbReference>
<evidence type="ECO:0000256" key="1">
    <source>
        <dbReference type="SAM" id="MobiDB-lite"/>
    </source>
</evidence>
<gene>
    <name evidence="3" type="ORF">AMTR_s00041p00180610</name>
</gene>
<feature type="chain" id="PRO_5004807959" evidence="2">
    <location>
        <begin position="22"/>
        <end position="84"/>
    </location>
</feature>
<feature type="signal peptide" evidence="2">
    <location>
        <begin position="1"/>
        <end position="21"/>
    </location>
</feature>
<evidence type="ECO:0000313" key="3">
    <source>
        <dbReference type="EMBL" id="ERN13411.1"/>
    </source>
</evidence>
<proteinExistence type="predicted"/>
<feature type="compositionally biased region" description="Basic and acidic residues" evidence="1">
    <location>
        <begin position="50"/>
        <end position="62"/>
    </location>
</feature>
<accession>W1PZC7</accession>
<dbReference type="HOGENOM" id="CLU_2530487_0_0_1"/>
<organism evidence="3 4">
    <name type="scientific">Amborella trichopoda</name>
    <dbReference type="NCBI Taxonomy" id="13333"/>
    <lineage>
        <taxon>Eukaryota</taxon>
        <taxon>Viridiplantae</taxon>
        <taxon>Streptophyta</taxon>
        <taxon>Embryophyta</taxon>
        <taxon>Tracheophyta</taxon>
        <taxon>Spermatophyta</taxon>
        <taxon>Magnoliopsida</taxon>
        <taxon>Amborellales</taxon>
        <taxon>Amborellaceae</taxon>
        <taxon>Amborella</taxon>
    </lineage>
</organism>
<evidence type="ECO:0000256" key="2">
    <source>
        <dbReference type="SAM" id="SignalP"/>
    </source>
</evidence>
<keyword evidence="4" id="KW-1185">Reference proteome</keyword>
<name>W1PZC7_AMBTC</name>